<comment type="caution">
    <text evidence="8">The sequence shown here is derived from an EMBL/GenBank/DDBJ whole genome shotgun (WGS) entry which is preliminary data.</text>
</comment>
<reference evidence="8 9" key="1">
    <citation type="journal article" date="2019" name="Nat. Microbiol.">
        <title>Mediterranean grassland soil C-N compound turnover is dependent on rainfall and depth, and is mediated by genomically divergent microorganisms.</title>
        <authorList>
            <person name="Diamond S."/>
            <person name="Andeer P.F."/>
            <person name="Li Z."/>
            <person name="Crits-Christoph A."/>
            <person name="Burstein D."/>
            <person name="Anantharaman K."/>
            <person name="Lane K.R."/>
            <person name="Thomas B.C."/>
            <person name="Pan C."/>
            <person name="Northen T.R."/>
            <person name="Banfield J.F."/>
        </authorList>
    </citation>
    <scope>NUCLEOTIDE SEQUENCE [LARGE SCALE GENOMIC DNA]</scope>
    <source>
        <strain evidence="8">WS_10</strain>
    </source>
</reference>
<dbReference type="Gene3D" id="1.20.58.110">
    <property type="entry name" value="Ribosomal protein S20"/>
    <property type="match status" value="1"/>
</dbReference>
<dbReference type="Pfam" id="PF01649">
    <property type="entry name" value="Ribosomal_S20p"/>
    <property type="match status" value="1"/>
</dbReference>
<sequence length="85" mass="9604">MPHHKSAAKRVITNEKRRLRNIAFRSRMRTVLKSIRSAGTRAEAETAYRAATSILDRTAAKGIIKKETANRHKARLARFAAKFTA</sequence>
<dbReference type="GO" id="GO:0005829">
    <property type="term" value="C:cytosol"/>
    <property type="evidence" value="ECO:0007669"/>
    <property type="project" value="TreeGrafter"/>
</dbReference>
<gene>
    <name evidence="7 8" type="primary">rpsT</name>
    <name evidence="8" type="ORF">E6K80_07215</name>
</gene>
<evidence type="ECO:0000256" key="5">
    <source>
        <dbReference type="ARBA" id="ARBA00023274"/>
    </source>
</evidence>
<dbReference type="NCBIfam" id="TIGR00029">
    <property type="entry name" value="S20"/>
    <property type="match status" value="1"/>
</dbReference>
<proteinExistence type="inferred from homology"/>
<dbReference type="GO" id="GO:0003735">
    <property type="term" value="F:structural constituent of ribosome"/>
    <property type="evidence" value="ECO:0007669"/>
    <property type="project" value="InterPro"/>
</dbReference>
<evidence type="ECO:0000256" key="3">
    <source>
        <dbReference type="ARBA" id="ARBA00022884"/>
    </source>
</evidence>
<accession>A0A538U4N8</accession>
<evidence type="ECO:0000256" key="6">
    <source>
        <dbReference type="ARBA" id="ARBA00035136"/>
    </source>
</evidence>
<dbReference type="HAMAP" id="MF_00500">
    <property type="entry name" value="Ribosomal_bS20"/>
    <property type="match status" value="1"/>
</dbReference>
<name>A0A538U4N8_UNCEI</name>
<dbReference type="InterPro" id="IPR002583">
    <property type="entry name" value="Ribosomal_bS20"/>
</dbReference>
<dbReference type="PANTHER" id="PTHR33398:SF1">
    <property type="entry name" value="SMALL RIBOSOMAL SUBUNIT PROTEIN BS20C"/>
    <property type="match status" value="1"/>
</dbReference>
<dbReference type="EMBL" id="VBPA01000170">
    <property type="protein sequence ID" value="TMQ70862.1"/>
    <property type="molecule type" value="Genomic_DNA"/>
</dbReference>
<evidence type="ECO:0000256" key="1">
    <source>
        <dbReference type="ARBA" id="ARBA00007634"/>
    </source>
</evidence>
<keyword evidence="5 7" id="KW-0687">Ribonucleoprotein</keyword>
<evidence type="ECO:0000256" key="4">
    <source>
        <dbReference type="ARBA" id="ARBA00022980"/>
    </source>
</evidence>
<evidence type="ECO:0000256" key="2">
    <source>
        <dbReference type="ARBA" id="ARBA00022730"/>
    </source>
</evidence>
<evidence type="ECO:0000256" key="7">
    <source>
        <dbReference type="HAMAP-Rule" id="MF_00500"/>
    </source>
</evidence>
<dbReference type="AlphaFoldDB" id="A0A538U4N8"/>
<evidence type="ECO:0000313" key="8">
    <source>
        <dbReference type="EMBL" id="TMQ70862.1"/>
    </source>
</evidence>
<dbReference type="Proteomes" id="UP000319836">
    <property type="component" value="Unassembled WGS sequence"/>
</dbReference>
<dbReference type="SUPFAM" id="SSF46992">
    <property type="entry name" value="Ribosomal protein S20"/>
    <property type="match status" value="1"/>
</dbReference>
<protein>
    <recommendedName>
        <fullName evidence="6 7">Small ribosomal subunit protein bS20</fullName>
    </recommendedName>
</protein>
<keyword evidence="4 7" id="KW-0689">Ribosomal protein</keyword>
<organism evidence="8 9">
    <name type="scientific">Eiseniibacteriota bacterium</name>
    <dbReference type="NCBI Taxonomy" id="2212470"/>
    <lineage>
        <taxon>Bacteria</taxon>
        <taxon>Candidatus Eiseniibacteriota</taxon>
    </lineage>
</organism>
<keyword evidence="2 7" id="KW-0699">rRNA-binding</keyword>
<comment type="similarity">
    <text evidence="1 7">Belongs to the bacterial ribosomal protein bS20 family.</text>
</comment>
<dbReference type="GO" id="GO:0070181">
    <property type="term" value="F:small ribosomal subunit rRNA binding"/>
    <property type="evidence" value="ECO:0007669"/>
    <property type="project" value="TreeGrafter"/>
</dbReference>
<evidence type="ECO:0000313" key="9">
    <source>
        <dbReference type="Proteomes" id="UP000319836"/>
    </source>
</evidence>
<dbReference type="GO" id="GO:0015935">
    <property type="term" value="C:small ribosomal subunit"/>
    <property type="evidence" value="ECO:0007669"/>
    <property type="project" value="TreeGrafter"/>
</dbReference>
<keyword evidence="3 7" id="KW-0694">RNA-binding</keyword>
<dbReference type="GO" id="GO:0006412">
    <property type="term" value="P:translation"/>
    <property type="evidence" value="ECO:0007669"/>
    <property type="project" value="UniProtKB-UniRule"/>
</dbReference>
<dbReference type="InterPro" id="IPR036510">
    <property type="entry name" value="Ribosomal_bS20_sf"/>
</dbReference>
<dbReference type="PANTHER" id="PTHR33398">
    <property type="entry name" value="30S RIBOSOMAL PROTEIN S20"/>
    <property type="match status" value="1"/>
</dbReference>
<comment type="function">
    <text evidence="7">Binds directly to 16S ribosomal RNA.</text>
</comment>